<evidence type="ECO:0000313" key="2">
    <source>
        <dbReference type="EMBL" id="NLE31142.1"/>
    </source>
</evidence>
<feature type="transmembrane region" description="Helical" evidence="1">
    <location>
        <begin position="101"/>
        <end position="119"/>
    </location>
</feature>
<evidence type="ECO:0000256" key="1">
    <source>
        <dbReference type="SAM" id="Phobius"/>
    </source>
</evidence>
<dbReference type="InterPro" id="IPR007404">
    <property type="entry name" value="YdjM-like"/>
</dbReference>
<feature type="transmembrane region" description="Helical" evidence="1">
    <location>
        <begin position="151"/>
        <end position="172"/>
    </location>
</feature>
<keyword evidence="1" id="KW-0812">Transmembrane</keyword>
<organism evidence="2 3">
    <name type="scientific">Candidatus Dojkabacteria bacterium</name>
    <dbReference type="NCBI Taxonomy" id="2099670"/>
    <lineage>
        <taxon>Bacteria</taxon>
        <taxon>Candidatus Dojkabacteria</taxon>
    </lineage>
</organism>
<keyword evidence="1" id="KW-1133">Transmembrane helix</keyword>
<feature type="transmembrane region" description="Helical" evidence="1">
    <location>
        <begin position="184"/>
        <end position="202"/>
    </location>
</feature>
<evidence type="ECO:0000313" key="3">
    <source>
        <dbReference type="Proteomes" id="UP000554004"/>
    </source>
</evidence>
<dbReference type="InterPro" id="IPR018247">
    <property type="entry name" value="EF_Hand_1_Ca_BS"/>
</dbReference>
<protein>
    <submittedName>
        <fullName evidence="2">Metal-dependent hydrolase</fullName>
    </submittedName>
</protein>
<feature type="transmembrane region" description="Helical" evidence="1">
    <location>
        <begin position="70"/>
        <end position="89"/>
    </location>
</feature>
<dbReference type="AlphaFoldDB" id="A0A847ETV3"/>
<proteinExistence type="predicted"/>
<sequence length="403" mass="47246">MYIAHGPISYITNEIIQKKRISKLSTHEKSVVMILSILFGVLPDVDLAILSMTNTPVFLHHKVLTHSITFYLLIWIFLLLFFQILKKILNKEGRKTFNENLFTVVHYSFLIGTLSHLFADSLFSSLRLFYPLKTEINILGRVLEKNYFASFLYSPSFAIEILSILIFLMLLIKRYIKNFKYVKYFLYTLIILAISYFGFTVYTNQNTYNMPPIVKNGEEQLDIDFDGVQDIYDIDTNNDGVINIYEYDNIKGKEFVESISNKTYLTTTLKNRWESIKFKYGAFSSYRVVSQTYLEQNLSLEPVLLNYVRKRDKIQTYSLQYSYPTLIYEYAKENGYLTIPNYELDSGKVFFILQNDKLVNMGILIDETNFVVVLEGDRRLVRHTKDEIESTYPNLIIKVLNTH</sequence>
<dbReference type="PROSITE" id="PS00018">
    <property type="entry name" value="EF_HAND_1"/>
    <property type="match status" value="1"/>
</dbReference>
<reference evidence="2 3" key="1">
    <citation type="journal article" date="2020" name="Biotechnol. Biofuels">
        <title>New insights from the biogas microbiome by comprehensive genome-resolved metagenomics of nearly 1600 species originating from multiple anaerobic digesters.</title>
        <authorList>
            <person name="Campanaro S."/>
            <person name="Treu L."/>
            <person name="Rodriguez-R L.M."/>
            <person name="Kovalovszki A."/>
            <person name="Ziels R.M."/>
            <person name="Maus I."/>
            <person name="Zhu X."/>
            <person name="Kougias P.G."/>
            <person name="Basile A."/>
            <person name="Luo G."/>
            <person name="Schluter A."/>
            <person name="Konstantinidis K.T."/>
            <person name="Angelidaki I."/>
        </authorList>
    </citation>
    <scope>NUCLEOTIDE SEQUENCE [LARGE SCALE GENOMIC DNA]</scope>
    <source>
        <strain evidence="2">AS06rmzACSIP_421</strain>
    </source>
</reference>
<accession>A0A847ETV3</accession>
<gene>
    <name evidence="2" type="ORF">GX618_02620</name>
</gene>
<keyword evidence="1" id="KW-0472">Membrane</keyword>
<name>A0A847ETV3_9BACT</name>
<dbReference type="GO" id="GO:0016787">
    <property type="term" value="F:hydrolase activity"/>
    <property type="evidence" value="ECO:0007669"/>
    <property type="project" value="UniProtKB-KW"/>
</dbReference>
<keyword evidence="2" id="KW-0378">Hydrolase</keyword>
<dbReference type="Pfam" id="PF04307">
    <property type="entry name" value="YdjM"/>
    <property type="match status" value="1"/>
</dbReference>
<dbReference type="Proteomes" id="UP000554004">
    <property type="component" value="Unassembled WGS sequence"/>
</dbReference>
<comment type="caution">
    <text evidence="2">The sequence shown here is derived from an EMBL/GenBank/DDBJ whole genome shotgun (WGS) entry which is preliminary data.</text>
</comment>
<dbReference type="EMBL" id="JAAZAL010000098">
    <property type="protein sequence ID" value="NLE31142.1"/>
    <property type="molecule type" value="Genomic_DNA"/>
</dbReference>
<feature type="transmembrane region" description="Helical" evidence="1">
    <location>
        <begin position="30"/>
        <end position="50"/>
    </location>
</feature>